<protein>
    <submittedName>
        <fullName evidence="1">Uncharacterized protein</fullName>
    </submittedName>
</protein>
<reference evidence="1 2" key="1">
    <citation type="journal article" date="2016" name="Nat. Commun.">
        <title>Thousands of microbial genomes shed light on interconnected biogeochemical processes in an aquifer system.</title>
        <authorList>
            <person name="Anantharaman K."/>
            <person name="Brown C.T."/>
            <person name="Hug L.A."/>
            <person name="Sharon I."/>
            <person name="Castelle C.J."/>
            <person name="Probst A.J."/>
            <person name="Thomas B.C."/>
            <person name="Singh A."/>
            <person name="Wilkins M.J."/>
            <person name="Karaoz U."/>
            <person name="Brodie E.L."/>
            <person name="Williams K.H."/>
            <person name="Hubbard S.S."/>
            <person name="Banfield J.F."/>
        </authorList>
    </citation>
    <scope>NUCLEOTIDE SEQUENCE [LARGE SCALE GENOMIC DNA]</scope>
</reference>
<proteinExistence type="predicted"/>
<accession>A0A1G1ZRF3</accession>
<organism evidence="1 2">
    <name type="scientific">Candidatus Harrisonbacteria bacterium RIFCSPLOWO2_02_FULL_41_13b</name>
    <dbReference type="NCBI Taxonomy" id="1798409"/>
    <lineage>
        <taxon>Bacteria</taxon>
        <taxon>Candidatus Harrisoniibacteriota</taxon>
    </lineage>
</organism>
<dbReference type="Proteomes" id="UP000177690">
    <property type="component" value="Unassembled WGS sequence"/>
</dbReference>
<comment type="caution">
    <text evidence="1">The sequence shown here is derived from an EMBL/GenBank/DDBJ whole genome shotgun (WGS) entry which is preliminary data.</text>
</comment>
<name>A0A1G1ZRF3_9BACT</name>
<gene>
    <name evidence="1" type="ORF">A3I24_01590</name>
</gene>
<evidence type="ECO:0000313" key="2">
    <source>
        <dbReference type="Proteomes" id="UP000177690"/>
    </source>
</evidence>
<dbReference type="STRING" id="1798409.A3I24_01590"/>
<evidence type="ECO:0000313" key="1">
    <source>
        <dbReference type="EMBL" id="OGY67303.1"/>
    </source>
</evidence>
<dbReference type="AlphaFoldDB" id="A0A1G1ZRF3"/>
<dbReference type="EMBL" id="MHJL01000026">
    <property type="protein sequence ID" value="OGY67303.1"/>
    <property type="molecule type" value="Genomic_DNA"/>
</dbReference>
<sequence>MEINNSAWFAQRFFIKNSVESFKTKKPVTHYGFFGVDPTGLAPAFSLVKGEILLHKLQAQGPQNKGKTKEDLYARTSFV</sequence>